<dbReference type="AlphaFoldDB" id="A0AB39N2U6"/>
<proteinExistence type="predicted"/>
<evidence type="ECO:0000313" key="1">
    <source>
        <dbReference type="EMBL" id="XDQ12185.1"/>
    </source>
</evidence>
<sequence length="120" mass="13530">MKCFEFFPVIVTRYPQDEDHAPILEDEVHARIYYAEDVCDGDLILASFSDDRRSDYFNDQYPASGYAYSPDCGCGVCCHLANHPGPVVVLADWGGWCDPWPANALALIIPTEERQIREKG</sequence>
<protein>
    <submittedName>
        <fullName evidence="1">Uncharacterized protein</fullName>
    </submittedName>
</protein>
<organism evidence="1">
    <name type="scientific">Streptomyces sp. R11</name>
    <dbReference type="NCBI Taxonomy" id="3238625"/>
    <lineage>
        <taxon>Bacteria</taxon>
        <taxon>Bacillati</taxon>
        <taxon>Actinomycetota</taxon>
        <taxon>Actinomycetes</taxon>
        <taxon>Kitasatosporales</taxon>
        <taxon>Streptomycetaceae</taxon>
        <taxon>Streptomyces</taxon>
    </lineage>
</organism>
<dbReference type="RefSeq" id="WP_369272371.1">
    <property type="nucleotide sequence ID" value="NZ_CP163432.1"/>
</dbReference>
<dbReference type="EMBL" id="CP163432">
    <property type="protein sequence ID" value="XDQ12185.1"/>
    <property type="molecule type" value="Genomic_DNA"/>
</dbReference>
<accession>A0AB39N2U6</accession>
<gene>
    <name evidence="1" type="ORF">AB5J55_22360</name>
</gene>
<reference evidence="1" key="1">
    <citation type="submission" date="2024-07" db="EMBL/GenBank/DDBJ databases">
        <authorList>
            <person name="Yu S.T."/>
        </authorList>
    </citation>
    <scope>NUCLEOTIDE SEQUENCE</scope>
    <source>
        <strain evidence="1">R11</strain>
    </source>
</reference>
<name>A0AB39N2U6_9ACTN</name>